<organism evidence="1 2">
    <name type="scientific">Thermocrispum agreste</name>
    <dbReference type="NCBI Taxonomy" id="37925"/>
    <lineage>
        <taxon>Bacteria</taxon>
        <taxon>Bacillati</taxon>
        <taxon>Actinomycetota</taxon>
        <taxon>Actinomycetes</taxon>
        <taxon>Pseudonocardiales</taxon>
        <taxon>Pseudonocardiaceae</taxon>
        <taxon>Thermocrispum</taxon>
    </lineage>
</organism>
<evidence type="ECO:0000313" key="2">
    <source>
        <dbReference type="Proteomes" id="UP000249324"/>
    </source>
</evidence>
<sequence>GALDARSDFNELAQPPLVMICNIVKQVPEAGKPLGSLCDKVAPLGDALPSVGSVINSLQKGKIPPPLRQLQAIQYGGGQ</sequence>
<evidence type="ECO:0000313" key="1">
    <source>
        <dbReference type="EMBL" id="MFO7191829.1"/>
    </source>
</evidence>
<dbReference type="Proteomes" id="UP000249324">
    <property type="component" value="Unassembled WGS sequence"/>
</dbReference>
<gene>
    <name evidence="1" type="ORF">DIU77_006255</name>
</gene>
<accession>A0ABD6FFZ5</accession>
<reference evidence="1 2" key="1">
    <citation type="journal article" date="2021" name="BMC Genomics">
        <title>Genome-resolved metagenome and metatranscriptome analyses of thermophilic composting reveal key bacterial players and their metabolic interactions.</title>
        <authorList>
            <person name="Braga L.P.P."/>
            <person name="Pereira R.V."/>
            <person name="Martins L.F."/>
            <person name="Moura L.M.S."/>
            <person name="Sanchez F.B."/>
            <person name="Patane J.S.L."/>
            <person name="da Silva A.M."/>
            <person name="Setubal J.C."/>
        </authorList>
    </citation>
    <scope>NUCLEOTIDE SEQUENCE [LARGE SCALE GENOMIC DNA]</scope>
    <source>
        <strain evidence="1">ZC4RG45</strain>
    </source>
</reference>
<comment type="caution">
    <text evidence="1">The sequence shown here is derived from an EMBL/GenBank/DDBJ whole genome shotgun (WGS) entry which is preliminary data.</text>
</comment>
<name>A0ABD6FFZ5_9PSEU</name>
<dbReference type="EMBL" id="QGUI02000052">
    <property type="protein sequence ID" value="MFO7191829.1"/>
    <property type="molecule type" value="Genomic_DNA"/>
</dbReference>
<proteinExistence type="predicted"/>
<protein>
    <submittedName>
        <fullName evidence="1">ABC transporter substrate-binding protein</fullName>
    </submittedName>
</protein>
<dbReference type="AlphaFoldDB" id="A0ABD6FFZ5"/>
<feature type="non-terminal residue" evidence="1">
    <location>
        <position position="1"/>
    </location>
</feature>